<dbReference type="AlphaFoldDB" id="A0A9E6Y223"/>
<evidence type="ECO:0000313" key="2">
    <source>
        <dbReference type="Proteomes" id="UP001162834"/>
    </source>
</evidence>
<gene>
    <name evidence="1" type="ORF">DSM104329_04929</name>
</gene>
<accession>A0A9E6Y223</accession>
<evidence type="ECO:0000313" key="1">
    <source>
        <dbReference type="EMBL" id="UGS38500.1"/>
    </source>
</evidence>
<dbReference type="KEGG" id="sbae:DSM104329_04929"/>
<sequence length="220" mass="23496">MTTMRERVLSEFIDAWNDGRRPDVNAYLERVEPAERDALADDLATFLTWAPEPDYDAAALAALEAEPIVAEAMAAGGDEAGLWPSLIPRLRKRAKLSVADLAGRLTDTFALPPAARPKTAAYVTQMERGELDPNRVSRRLLTALGSVLGIDGRELEAAGGMSGWTVPAAPAAAAAAPMFRAEDQAAGEVRADLEVLADALAAPGERWDEVDELFRGGRSA</sequence>
<organism evidence="1 2">
    <name type="scientific">Capillimicrobium parvum</name>
    <dbReference type="NCBI Taxonomy" id="2884022"/>
    <lineage>
        <taxon>Bacteria</taxon>
        <taxon>Bacillati</taxon>
        <taxon>Actinomycetota</taxon>
        <taxon>Thermoleophilia</taxon>
        <taxon>Solirubrobacterales</taxon>
        <taxon>Capillimicrobiaceae</taxon>
        <taxon>Capillimicrobium</taxon>
    </lineage>
</organism>
<protein>
    <submittedName>
        <fullName evidence="1">Uncharacterized protein</fullName>
    </submittedName>
</protein>
<name>A0A9E6Y223_9ACTN</name>
<reference evidence="1" key="1">
    <citation type="journal article" date="2022" name="Int. J. Syst. Evol. Microbiol.">
        <title>Pseudomonas aegrilactucae sp. nov. and Pseudomonas morbosilactucae sp. nov., pathogens causing bacterial rot of lettuce in Japan.</title>
        <authorList>
            <person name="Sawada H."/>
            <person name="Fujikawa T."/>
            <person name="Satou M."/>
        </authorList>
    </citation>
    <scope>NUCLEOTIDE SEQUENCE</scope>
    <source>
        <strain evidence="1">0166_1</strain>
    </source>
</reference>
<dbReference type="RefSeq" id="WP_259312522.1">
    <property type="nucleotide sequence ID" value="NZ_CP087164.1"/>
</dbReference>
<keyword evidence="2" id="KW-1185">Reference proteome</keyword>
<dbReference type="EMBL" id="CP087164">
    <property type="protein sequence ID" value="UGS38500.1"/>
    <property type="molecule type" value="Genomic_DNA"/>
</dbReference>
<dbReference type="Proteomes" id="UP001162834">
    <property type="component" value="Chromosome"/>
</dbReference>
<proteinExistence type="predicted"/>